<gene>
    <name evidence="1" type="ORF">KC19_1G205800</name>
    <name evidence="2" type="ORF">KC19_1G206100</name>
</gene>
<dbReference type="AlphaFoldDB" id="A0A8T0J8L0"/>
<reference evidence="1" key="1">
    <citation type="submission" date="2020-06" db="EMBL/GenBank/DDBJ databases">
        <title>WGS assembly of Ceratodon purpureus strain R40.</title>
        <authorList>
            <person name="Carey S.B."/>
            <person name="Jenkins J."/>
            <person name="Shu S."/>
            <person name="Lovell J.T."/>
            <person name="Sreedasyam A."/>
            <person name="Maumus F."/>
            <person name="Tiley G.P."/>
            <person name="Fernandez-Pozo N."/>
            <person name="Barry K."/>
            <person name="Chen C."/>
            <person name="Wang M."/>
            <person name="Lipzen A."/>
            <person name="Daum C."/>
            <person name="Saski C.A."/>
            <person name="Payton A.C."/>
            <person name="Mcbreen J.C."/>
            <person name="Conrad R.E."/>
            <person name="Kollar L.M."/>
            <person name="Olsson S."/>
            <person name="Huttunen S."/>
            <person name="Landis J.B."/>
            <person name="Wickett N.J."/>
            <person name="Johnson M.G."/>
            <person name="Rensing S.A."/>
            <person name="Grimwood J."/>
            <person name="Schmutz J."/>
            <person name="Mcdaniel S.F."/>
        </authorList>
    </citation>
    <scope>NUCLEOTIDE SEQUENCE</scope>
    <source>
        <strain evidence="1">R40</strain>
    </source>
</reference>
<dbReference type="EMBL" id="CM026421">
    <property type="protein sequence ID" value="KAG0591835.1"/>
    <property type="molecule type" value="Genomic_DNA"/>
</dbReference>
<dbReference type="EMBL" id="CM026421">
    <property type="protein sequence ID" value="KAG0591839.1"/>
    <property type="molecule type" value="Genomic_DNA"/>
</dbReference>
<protein>
    <submittedName>
        <fullName evidence="1">Uncharacterized protein</fullName>
    </submittedName>
</protein>
<name>A0A8T0J8L0_CERPU</name>
<comment type="caution">
    <text evidence="1">The sequence shown here is derived from an EMBL/GenBank/DDBJ whole genome shotgun (WGS) entry which is preliminary data.</text>
</comment>
<accession>A0A8T0J8L0</accession>
<evidence type="ECO:0000313" key="1">
    <source>
        <dbReference type="EMBL" id="KAG0591835.1"/>
    </source>
</evidence>
<proteinExistence type="predicted"/>
<dbReference type="Proteomes" id="UP000822688">
    <property type="component" value="Chromosome 1"/>
</dbReference>
<evidence type="ECO:0000313" key="3">
    <source>
        <dbReference type="Proteomes" id="UP000822688"/>
    </source>
</evidence>
<organism evidence="1 3">
    <name type="scientific">Ceratodon purpureus</name>
    <name type="common">Fire moss</name>
    <name type="synonym">Dicranum purpureum</name>
    <dbReference type="NCBI Taxonomy" id="3225"/>
    <lineage>
        <taxon>Eukaryota</taxon>
        <taxon>Viridiplantae</taxon>
        <taxon>Streptophyta</taxon>
        <taxon>Embryophyta</taxon>
        <taxon>Bryophyta</taxon>
        <taxon>Bryophytina</taxon>
        <taxon>Bryopsida</taxon>
        <taxon>Dicranidae</taxon>
        <taxon>Pseudoditrichales</taxon>
        <taxon>Ditrichaceae</taxon>
        <taxon>Ceratodon</taxon>
    </lineage>
</organism>
<keyword evidence="3" id="KW-1185">Reference proteome</keyword>
<evidence type="ECO:0000313" key="2">
    <source>
        <dbReference type="EMBL" id="KAG0591839.1"/>
    </source>
</evidence>
<sequence>MQTARDNYKQQLGELRLFSLQFSKVSTRESAHGRDFRCNVKGSCLRSSLLQGAGRTRRMRGSRM</sequence>